<sequence>MLFPAYLNALHILYRDYGLEPLRTYPPASAADLAAAEAALGFALDPALKATWQSANGSGEWQTVFARPGYITGYSFLSLADSLREREYMAHRAPQYDGYEQEQPRDLRIGSGWYQAGWLPFAAFSAPDLLLIADHSPTASGQCGQITTRTLSVTSAPISQRCSNNPSPPSANTQKTVCRKNKQRYPAKPAQEK</sequence>
<dbReference type="RefSeq" id="WP_006986492.1">
    <property type="nucleotide sequence ID" value="NZ_JH417956.1"/>
</dbReference>
<gene>
    <name evidence="3" type="ORF">HMPREF9080_02499</name>
</gene>
<reference evidence="3 4" key="1">
    <citation type="submission" date="2011-08" db="EMBL/GenBank/DDBJ databases">
        <authorList>
            <person name="Weinstock G."/>
            <person name="Sodergren E."/>
            <person name="Clifton S."/>
            <person name="Fulton L."/>
            <person name="Fulton B."/>
            <person name="Courtney L."/>
            <person name="Fronick C."/>
            <person name="Harrison M."/>
            <person name="Strong C."/>
            <person name="Farmer C."/>
            <person name="Delahaunty K."/>
            <person name="Markovic C."/>
            <person name="Hall O."/>
            <person name="Minx P."/>
            <person name="Tomlinson C."/>
            <person name="Mitreva M."/>
            <person name="Hou S."/>
            <person name="Chen J."/>
            <person name="Wollam A."/>
            <person name="Pepin K.H."/>
            <person name="Johnson M."/>
            <person name="Bhonagiri V."/>
            <person name="Zhang X."/>
            <person name="Suruliraj S."/>
            <person name="Warren W."/>
            <person name="Chinwalla A."/>
            <person name="Mardis E.R."/>
            <person name="Wilson R.K."/>
        </authorList>
    </citation>
    <scope>NUCLEOTIDE SEQUENCE [LARGE SCALE GENOMIC DNA]</scope>
    <source>
        <strain evidence="3 4">F0432</strain>
    </source>
</reference>
<dbReference type="AlphaFoldDB" id="G9ZI90"/>
<protein>
    <recommendedName>
        <fullName evidence="2">Knr4/Smi1-like domain-containing protein</fullName>
    </recommendedName>
</protein>
<feature type="domain" description="Knr4/Smi1-like" evidence="2">
    <location>
        <begin position="27"/>
        <end position="146"/>
    </location>
</feature>
<feature type="compositionally biased region" description="Polar residues" evidence="1">
    <location>
        <begin position="157"/>
        <end position="176"/>
    </location>
</feature>
<organism evidence="3 4">
    <name type="scientific">Cardiobacterium valvarum F0432</name>
    <dbReference type="NCBI Taxonomy" id="797473"/>
    <lineage>
        <taxon>Bacteria</taxon>
        <taxon>Pseudomonadati</taxon>
        <taxon>Pseudomonadota</taxon>
        <taxon>Gammaproteobacteria</taxon>
        <taxon>Cardiobacteriales</taxon>
        <taxon>Cardiobacteriaceae</taxon>
        <taxon>Cardiobacterium</taxon>
    </lineage>
</organism>
<feature type="region of interest" description="Disordered" evidence="1">
    <location>
        <begin position="157"/>
        <end position="193"/>
    </location>
</feature>
<accession>G9ZI90</accession>
<dbReference type="InterPro" id="IPR018958">
    <property type="entry name" value="Knr4/Smi1-like_dom"/>
</dbReference>
<evidence type="ECO:0000256" key="1">
    <source>
        <dbReference type="SAM" id="MobiDB-lite"/>
    </source>
</evidence>
<evidence type="ECO:0000259" key="2">
    <source>
        <dbReference type="Pfam" id="PF09346"/>
    </source>
</evidence>
<evidence type="ECO:0000313" key="3">
    <source>
        <dbReference type="EMBL" id="EHM52125.1"/>
    </source>
</evidence>
<dbReference type="HOGENOM" id="CLU_1406500_0_0_6"/>
<name>G9ZI90_9GAMM</name>
<dbReference type="Pfam" id="PF09346">
    <property type="entry name" value="SMI1_KNR4"/>
    <property type="match status" value="1"/>
</dbReference>
<dbReference type="EMBL" id="AGCM01000146">
    <property type="protein sequence ID" value="EHM52125.1"/>
    <property type="molecule type" value="Genomic_DNA"/>
</dbReference>
<comment type="caution">
    <text evidence="3">The sequence shown here is derived from an EMBL/GenBank/DDBJ whole genome shotgun (WGS) entry which is preliminary data.</text>
</comment>
<dbReference type="Proteomes" id="UP000004750">
    <property type="component" value="Unassembled WGS sequence"/>
</dbReference>
<proteinExistence type="predicted"/>
<evidence type="ECO:0000313" key="4">
    <source>
        <dbReference type="Proteomes" id="UP000004750"/>
    </source>
</evidence>